<protein>
    <submittedName>
        <fullName evidence="3">Aste57867_7935 protein</fullName>
    </submittedName>
</protein>
<dbReference type="InterPro" id="IPR016181">
    <property type="entry name" value="Acyl_CoA_acyltransferase"/>
</dbReference>
<dbReference type="Pfam" id="PF13527">
    <property type="entry name" value="Acetyltransf_9"/>
    <property type="match status" value="1"/>
</dbReference>
<evidence type="ECO:0000313" key="4">
    <source>
        <dbReference type="Proteomes" id="UP000332933"/>
    </source>
</evidence>
<evidence type="ECO:0000259" key="1">
    <source>
        <dbReference type="PROSITE" id="PS51186"/>
    </source>
</evidence>
<organism evidence="3 4">
    <name type="scientific">Aphanomyces stellatus</name>
    <dbReference type="NCBI Taxonomy" id="120398"/>
    <lineage>
        <taxon>Eukaryota</taxon>
        <taxon>Sar</taxon>
        <taxon>Stramenopiles</taxon>
        <taxon>Oomycota</taxon>
        <taxon>Saprolegniomycetes</taxon>
        <taxon>Saprolegniales</taxon>
        <taxon>Verrucalvaceae</taxon>
        <taxon>Aphanomyces</taxon>
    </lineage>
</organism>
<dbReference type="CDD" id="cd04301">
    <property type="entry name" value="NAT_SF"/>
    <property type="match status" value="1"/>
</dbReference>
<accession>A0A485KJ12</accession>
<evidence type="ECO:0000313" key="2">
    <source>
        <dbReference type="EMBL" id="KAF0701640.1"/>
    </source>
</evidence>
<dbReference type="GO" id="GO:0016747">
    <property type="term" value="F:acyltransferase activity, transferring groups other than amino-acyl groups"/>
    <property type="evidence" value="ECO:0007669"/>
    <property type="project" value="InterPro"/>
</dbReference>
<evidence type="ECO:0000313" key="3">
    <source>
        <dbReference type="EMBL" id="VFT84828.1"/>
    </source>
</evidence>
<dbReference type="Gene3D" id="3.40.630.30">
    <property type="match status" value="1"/>
</dbReference>
<feature type="domain" description="N-acetyltransferase" evidence="1">
    <location>
        <begin position="161"/>
        <end position="236"/>
    </location>
</feature>
<dbReference type="PROSITE" id="PS51186">
    <property type="entry name" value="GNAT"/>
    <property type="match status" value="1"/>
</dbReference>
<reference evidence="2" key="2">
    <citation type="submission" date="2019-06" db="EMBL/GenBank/DDBJ databases">
        <title>Genomics analysis of Aphanomyces spp. identifies a new class of oomycete effector associated with host adaptation.</title>
        <authorList>
            <person name="Gaulin E."/>
        </authorList>
    </citation>
    <scope>NUCLEOTIDE SEQUENCE</scope>
    <source>
        <strain evidence="2">CBS 578.67</strain>
    </source>
</reference>
<name>A0A485KJ12_9STRA</name>
<keyword evidence="4" id="KW-1185">Reference proteome</keyword>
<sequence>MIRLVSPNKVVAHAPIIRWIILQIDSTCAHHPNNMPSAYNNPTDVVGDVLAAAFLHYPVMDFAFQGESEAEQARKLQIMFRFCANAARLYGGSAFTEEKDGALLWLPGSKVPLGLWRELRAGVAALPFQIGLRQVCRLMAHDVDVMQNILDRANMKQMGLIWLVGVEPTSQGKGYCRILMERAMTEMRTQGMTEFWLTTNTESNVKIYERLGFHVMDERVIKSSGLTDWVMRKLDVPEAR</sequence>
<dbReference type="OrthoDB" id="329272at2759"/>
<dbReference type="InterPro" id="IPR052523">
    <property type="entry name" value="Trichothecene_AcTrans"/>
</dbReference>
<proteinExistence type="predicted"/>
<dbReference type="InterPro" id="IPR000182">
    <property type="entry name" value="GNAT_dom"/>
</dbReference>
<dbReference type="EMBL" id="CAADRA010005022">
    <property type="protein sequence ID" value="VFT84828.1"/>
    <property type="molecule type" value="Genomic_DNA"/>
</dbReference>
<dbReference type="PANTHER" id="PTHR42791:SF1">
    <property type="entry name" value="N-ACETYLTRANSFERASE DOMAIN-CONTAINING PROTEIN"/>
    <property type="match status" value="1"/>
</dbReference>
<dbReference type="PANTHER" id="PTHR42791">
    <property type="entry name" value="GNAT FAMILY ACETYLTRANSFERASE"/>
    <property type="match status" value="1"/>
</dbReference>
<gene>
    <name evidence="3" type="primary">Aste57867_7935</name>
    <name evidence="2" type="ORF">As57867_007905</name>
    <name evidence="3" type="ORF">ASTE57867_7935</name>
</gene>
<reference evidence="3 4" key="1">
    <citation type="submission" date="2019-03" db="EMBL/GenBank/DDBJ databases">
        <authorList>
            <person name="Gaulin E."/>
            <person name="Dumas B."/>
        </authorList>
    </citation>
    <scope>NUCLEOTIDE SEQUENCE [LARGE SCALE GENOMIC DNA]</scope>
    <source>
        <strain evidence="3">CBS 568.67</strain>
    </source>
</reference>
<dbReference type="AlphaFoldDB" id="A0A485KJ12"/>
<dbReference type="Proteomes" id="UP000332933">
    <property type="component" value="Unassembled WGS sequence"/>
</dbReference>
<dbReference type="SUPFAM" id="SSF55729">
    <property type="entry name" value="Acyl-CoA N-acyltransferases (Nat)"/>
    <property type="match status" value="1"/>
</dbReference>
<dbReference type="EMBL" id="VJMH01005001">
    <property type="protein sequence ID" value="KAF0701640.1"/>
    <property type="molecule type" value="Genomic_DNA"/>
</dbReference>